<reference evidence="1" key="2">
    <citation type="submission" date="2022-06" db="UniProtKB">
        <authorList>
            <consortium name="EnsemblMetazoa"/>
        </authorList>
    </citation>
    <scope>IDENTIFICATION</scope>
    <source>
        <strain evidence="1">DF5081</strain>
    </source>
</reference>
<proteinExistence type="predicted"/>
<sequence>MVFAIRSISTSVLVPCKQCNQMRGWLDTKSWRRNQRYYQKTAAGQQQKARSTFSMLSFHSSCRRQGHSHRNRLDLERQSTMESSAGQSPHQCCFLGD</sequence>
<keyword evidence="2" id="KW-1185">Reference proteome</keyword>
<dbReference type="Proteomes" id="UP000005237">
    <property type="component" value="Unassembled WGS sequence"/>
</dbReference>
<evidence type="ECO:0000313" key="2">
    <source>
        <dbReference type="Proteomes" id="UP000005237"/>
    </source>
</evidence>
<dbReference type="EnsemblMetazoa" id="CJA39013.1">
    <property type="protein sequence ID" value="CJA39013.1"/>
    <property type="gene ID" value="WBGene00214860"/>
</dbReference>
<protein>
    <submittedName>
        <fullName evidence="1">Uncharacterized protein</fullName>
    </submittedName>
</protein>
<reference evidence="2" key="1">
    <citation type="submission" date="2010-08" db="EMBL/GenBank/DDBJ databases">
        <authorList>
            <consortium name="Caenorhabditis japonica Sequencing Consortium"/>
            <person name="Wilson R.K."/>
        </authorList>
    </citation>
    <scope>NUCLEOTIDE SEQUENCE [LARGE SCALE GENOMIC DNA]</scope>
    <source>
        <strain evidence="2">DF5081</strain>
    </source>
</reference>
<name>A0A8R1EMJ9_CAEJA</name>
<organism evidence="1 2">
    <name type="scientific">Caenorhabditis japonica</name>
    <dbReference type="NCBI Taxonomy" id="281687"/>
    <lineage>
        <taxon>Eukaryota</taxon>
        <taxon>Metazoa</taxon>
        <taxon>Ecdysozoa</taxon>
        <taxon>Nematoda</taxon>
        <taxon>Chromadorea</taxon>
        <taxon>Rhabditida</taxon>
        <taxon>Rhabditina</taxon>
        <taxon>Rhabditomorpha</taxon>
        <taxon>Rhabditoidea</taxon>
        <taxon>Rhabditidae</taxon>
        <taxon>Peloderinae</taxon>
        <taxon>Caenorhabditis</taxon>
    </lineage>
</organism>
<dbReference type="AlphaFoldDB" id="A0A8R1EMJ9"/>
<evidence type="ECO:0000313" key="1">
    <source>
        <dbReference type="EnsemblMetazoa" id="CJA39013.1"/>
    </source>
</evidence>
<accession>A0A8R1EMJ9</accession>